<dbReference type="AlphaFoldDB" id="A0A8S9YLZ9"/>
<evidence type="ECO:0000313" key="1">
    <source>
        <dbReference type="EMBL" id="KAF7255804.1"/>
    </source>
</evidence>
<dbReference type="PANTHER" id="PTHR13165:SF0">
    <property type="entry name" value="SERRATE RNA EFFECTOR MOLECULE HOMOLOG"/>
    <property type="match status" value="1"/>
</dbReference>
<dbReference type="EMBL" id="JTDE01003655">
    <property type="protein sequence ID" value="KAF7255804.1"/>
    <property type="molecule type" value="Genomic_DNA"/>
</dbReference>
<protein>
    <submittedName>
        <fullName evidence="1">Uncharacterized protein</fullName>
    </submittedName>
</protein>
<comment type="caution">
    <text evidence="1">The sequence shown here is derived from an EMBL/GenBank/DDBJ whole genome shotgun (WGS) entry which is preliminary data.</text>
</comment>
<dbReference type="InterPro" id="IPR039727">
    <property type="entry name" value="SE/Ars2"/>
</dbReference>
<proteinExistence type="predicted"/>
<keyword evidence="2" id="KW-1185">Reference proteome</keyword>
<sequence length="132" mass="14499">MRHDLMLAAQLIAQLDNEHELWESDDKECIQADVAAGSDKPKNVSTLLGLAVRSKNPLLKNLTNYLAEEGNSEEEALLAGANQKQDDMDSTATGRSNLVVLESYLVLAKALDYLIFYLRVVHSVDFSAGAIH</sequence>
<dbReference type="Proteomes" id="UP000822476">
    <property type="component" value="Unassembled WGS sequence"/>
</dbReference>
<dbReference type="OrthoDB" id="342064at2759"/>
<dbReference type="GO" id="GO:0031053">
    <property type="term" value="P:primary miRNA processing"/>
    <property type="evidence" value="ECO:0007669"/>
    <property type="project" value="TreeGrafter"/>
</dbReference>
<name>A0A8S9YLZ9_9TREM</name>
<evidence type="ECO:0000313" key="2">
    <source>
        <dbReference type="Proteomes" id="UP000822476"/>
    </source>
</evidence>
<dbReference type="GO" id="GO:0016604">
    <property type="term" value="C:nuclear body"/>
    <property type="evidence" value="ECO:0007669"/>
    <property type="project" value="TreeGrafter"/>
</dbReference>
<accession>A0A8S9YLZ9</accession>
<organism evidence="1 2">
    <name type="scientific">Paragonimus skrjabini miyazakii</name>
    <dbReference type="NCBI Taxonomy" id="59628"/>
    <lineage>
        <taxon>Eukaryota</taxon>
        <taxon>Metazoa</taxon>
        <taxon>Spiralia</taxon>
        <taxon>Lophotrochozoa</taxon>
        <taxon>Platyhelminthes</taxon>
        <taxon>Trematoda</taxon>
        <taxon>Digenea</taxon>
        <taxon>Plagiorchiida</taxon>
        <taxon>Troglotremata</taxon>
        <taxon>Troglotrematidae</taxon>
        <taxon>Paragonimus</taxon>
    </lineage>
</organism>
<dbReference type="PANTHER" id="PTHR13165">
    <property type="entry name" value="ARSENITE-RESISTANCE PROTEIN 2"/>
    <property type="match status" value="1"/>
</dbReference>
<reference evidence="1" key="1">
    <citation type="submission" date="2019-07" db="EMBL/GenBank/DDBJ databases">
        <title>Annotation for the trematode Paragonimus miyazaki's.</title>
        <authorList>
            <person name="Choi Y.-J."/>
        </authorList>
    </citation>
    <scope>NUCLEOTIDE SEQUENCE</scope>
    <source>
        <strain evidence="1">Japan</strain>
    </source>
</reference>
<gene>
    <name evidence="1" type="ORF">EG68_08910</name>
</gene>